<protein>
    <submittedName>
        <fullName evidence="3">Beta-propeller domain-containing protein</fullName>
    </submittedName>
</protein>
<feature type="region of interest" description="Disordered" evidence="1">
    <location>
        <begin position="298"/>
        <end position="331"/>
    </location>
</feature>
<comment type="caution">
    <text evidence="3">The sequence shown here is derived from an EMBL/GenBank/DDBJ whole genome shotgun (WGS) entry which is preliminary data.</text>
</comment>
<dbReference type="InterPro" id="IPR019198">
    <property type="entry name" value="Beta_propeller_containing"/>
</dbReference>
<dbReference type="Proteomes" id="UP001596122">
    <property type="component" value="Unassembled WGS sequence"/>
</dbReference>
<dbReference type="RefSeq" id="WP_340268110.1">
    <property type="nucleotide sequence ID" value="NZ_JBBEOG010000002.1"/>
</dbReference>
<organism evidence="3 4">
    <name type="scientific">Aquipuribacter nitratireducens</name>
    <dbReference type="NCBI Taxonomy" id="650104"/>
    <lineage>
        <taxon>Bacteria</taxon>
        <taxon>Bacillati</taxon>
        <taxon>Actinomycetota</taxon>
        <taxon>Actinomycetes</taxon>
        <taxon>Micrococcales</taxon>
        <taxon>Intrasporangiaceae</taxon>
        <taxon>Aquipuribacter</taxon>
    </lineage>
</organism>
<accession>A0ABW0GMY6</accession>
<feature type="compositionally biased region" description="Low complexity" evidence="1">
    <location>
        <begin position="99"/>
        <end position="111"/>
    </location>
</feature>
<evidence type="ECO:0000313" key="4">
    <source>
        <dbReference type="Proteomes" id="UP001596122"/>
    </source>
</evidence>
<proteinExistence type="predicted"/>
<feature type="compositionally biased region" description="Low complexity" evidence="1">
    <location>
        <begin position="302"/>
        <end position="317"/>
    </location>
</feature>
<evidence type="ECO:0000256" key="2">
    <source>
        <dbReference type="SAM" id="SignalP"/>
    </source>
</evidence>
<reference evidence="4" key="1">
    <citation type="journal article" date="2019" name="Int. J. Syst. Evol. Microbiol.">
        <title>The Global Catalogue of Microorganisms (GCM) 10K type strain sequencing project: providing services to taxonomists for standard genome sequencing and annotation.</title>
        <authorList>
            <consortium name="The Broad Institute Genomics Platform"/>
            <consortium name="The Broad Institute Genome Sequencing Center for Infectious Disease"/>
            <person name="Wu L."/>
            <person name="Ma J."/>
        </authorList>
    </citation>
    <scope>NUCLEOTIDE SEQUENCE [LARGE SCALE GENOMIC DNA]</scope>
    <source>
        <strain evidence="4">CCUG 43114</strain>
    </source>
</reference>
<feature type="signal peptide" evidence="2">
    <location>
        <begin position="1"/>
        <end position="30"/>
    </location>
</feature>
<evidence type="ECO:0000313" key="3">
    <source>
        <dbReference type="EMBL" id="MFC5380520.1"/>
    </source>
</evidence>
<feature type="chain" id="PRO_5047539983" evidence="2">
    <location>
        <begin position="31"/>
        <end position="730"/>
    </location>
</feature>
<dbReference type="EMBL" id="JBHSLD010000007">
    <property type="protein sequence ID" value="MFC5380520.1"/>
    <property type="molecule type" value="Genomic_DNA"/>
</dbReference>
<dbReference type="Pfam" id="PF09826">
    <property type="entry name" value="Beta_propel"/>
    <property type="match status" value="1"/>
</dbReference>
<keyword evidence="4" id="KW-1185">Reference proteome</keyword>
<sequence length="730" mass="74431">MDEHTATPRTARRRRGARLAAGLTAALAVAAGVAVVDVARAPEAAAAGLEPFGSCEELLGWYRDTALAHTGPYGLGGPGDDSVGGGVAVMEDSAAAAPAADGAARTGDAVGTSGTGTNVQEEGVDEPAPLKLLGSGSDLAVTVVGEELVVVDTAAGAVVGRVRLAPAADPASHGGTGAGGTGGLDDAASDMVFPAPGRWFGDLLVVGDHVVVLGSASLPVPVEDGPATGGVAGGASVDLMPWPGSVTTTATVVDVADPRSPRVVDTVEVEGSTVSARAADGVVRLVVTSTPVLRTTDPWTVAQDPDAPAAARATGPDGSVPPEAEAEAERRNRAIVETADLSTWLPDLVERGDDGTAALSPLPCDAVHHPSGDAGLGTVAVLTLDPAAEDPLSATTAVSADGSYVYASTDRLYVATTRGGWLWGGPVPFGVAVDDTETAAPRVTTELHGFDTSERGDVTYLGSGEVDGWLLGQWAMDAHEGRLRVGTTLDGGEAGTSSSVVVLEEDGTRLVEVGRVDGLGPGEQIRSLRWFDDLAVVVTFRQTDPLYTVDLADPTDPRVLGELKVTGYSGYLHPVGDGLLLGVGQEGDAEGVLSGAKAETYDVRDLADPTDVDRLVWPDATSSVEQDSRRFAYLPDLRTALVPLDRTSAVGWSSGLVAVRVATDGTLAETGEWVLGQDGWVHGLASSGDRVVVSGERWPGADEGRPVEGPERTLTVLDAVSLTPLVEVVL</sequence>
<gene>
    <name evidence="3" type="ORF">ACFPJ6_06940</name>
</gene>
<name>A0ABW0GMY6_9MICO</name>
<evidence type="ECO:0000256" key="1">
    <source>
        <dbReference type="SAM" id="MobiDB-lite"/>
    </source>
</evidence>
<keyword evidence="2" id="KW-0732">Signal</keyword>
<feature type="region of interest" description="Disordered" evidence="1">
    <location>
        <begin position="99"/>
        <end position="122"/>
    </location>
</feature>